<dbReference type="AlphaFoldDB" id="A0A9P4NJY0"/>
<keyword evidence="3" id="KW-1185">Reference proteome</keyword>
<accession>A0A9P4NJY0</accession>
<sequence>MAPFSYQKAKEVLTETEISRIVCIWATHHDQIKVDYDLAAEEFQCKKGGMRFGYSAIIRKLKEKGCAIGEQGDDDDIADKPEERPAIKKGRKRKGVDEDGEEGARGKKSRKVKNKVPEEHEGDSSSAEAEVNMVLKGEDGDEGGV</sequence>
<organism evidence="2 3">
    <name type="scientific">Tothia fuscella</name>
    <dbReference type="NCBI Taxonomy" id="1048955"/>
    <lineage>
        <taxon>Eukaryota</taxon>
        <taxon>Fungi</taxon>
        <taxon>Dikarya</taxon>
        <taxon>Ascomycota</taxon>
        <taxon>Pezizomycotina</taxon>
        <taxon>Dothideomycetes</taxon>
        <taxon>Pleosporomycetidae</taxon>
        <taxon>Venturiales</taxon>
        <taxon>Cylindrosympodiaceae</taxon>
        <taxon>Tothia</taxon>
    </lineage>
</organism>
<evidence type="ECO:0000313" key="2">
    <source>
        <dbReference type="EMBL" id="KAF2424454.1"/>
    </source>
</evidence>
<evidence type="ECO:0000313" key="3">
    <source>
        <dbReference type="Proteomes" id="UP000800235"/>
    </source>
</evidence>
<protein>
    <submittedName>
        <fullName evidence="2">Uncharacterized protein</fullName>
    </submittedName>
</protein>
<evidence type="ECO:0000256" key="1">
    <source>
        <dbReference type="SAM" id="MobiDB-lite"/>
    </source>
</evidence>
<name>A0A9P4NJY0_9PEZI</name>
<reference evidence="2" key="1">
    <citation type="journal article" date="2020" name="Stud. Mycol.">
        <title>101 Dothideomycetes genomes: a test case for predicting lifestyles and emergence of pathogens.</title>
        <authorList>
            <person name="Haridas S."/>
            <person name="Albert R."/>
            <person name="Binder M."/>
            <person name="Bloem J."/>
            <person name="Labutti K."/>
            <person name="Salamov A."/>
            <person name="Andreopoulos B."/>
            <person name="Baker S."/>
            <person name="Barry K."/>
            <person name="Bills G."/>
            <person name="Bluhm B."/>
            <person name="Cannon C."/>
            <person name="Castanera R."/>
            <person name="Culley D."/>
            <person name="Daum C."/>
            <person name="Ezra D."/>
            <person name="Gonzalez J."/>
            <person name="Henrissat B."/>
            <person name="Kuo A."/>
            <person name="Liang C."/>
            <person name="Lipzen A."/>
            <person name="Lutzoni F."/>
            <person name="Magnuson J."/>
            <person name="Mondo S."/>
            <person name="Nolan M."/>
            <person name="Ohm R."/>
            <person name="Pangilinan J."/>
            <person name="Park H.-J."/>
            <person name="Ramirez L."/>
            <person name="Alfaro M."/>
            <person name="Sun H."/>
            <person name="Tritt A."/>
            <person name="Yoshinaga Y."/>
            <person name="Zwiers L.-H."/>
            <person name="Turgeon B."/>
            <person name="Goodwin S."/>
            <person name="Spatafora J."/>
            <person name="Crous P."/>
            <person name="Grigoriev I."/>
        </authorList>
    </citation>
    <scope>NUCLEOTIDE SEQUENCE</scope>
    <source>
        <strain evidence="2">CBS 130266</strain>
    </source>
</reference>
<dbReference type="OrthoDB" id="3943309at2759"/>
<dbReference type="EMBL" id="MU007074">
    <property type="protein sequence ID" value="KAF2424454.1"/>
    <property type="molecule type" value="Genomic_DNA"/>
</dbReference>
<gene>
    <name evidence="2" type="ORF">EJ08DRAFT_681854</name>
</gene>
<proteinExistence type="predicted"/>
<feature type="region of interest" description="Disordered" evidence="1">
    <location>
        <begin position="69"/>
        <end position="145"/>
    </location>
</feature>
<dbReference type="Proteomes" id="UP000800235">
    <property type="component" value="Unassembled WGS sequence"/>
</dbReference>
<comment type="caution">
    <text evidence="2">The sequence shown here is derived from an EMBL/GenBank/DDBJ whole genome shotgun (WGS) entry which is preliminary data.</text>
</comment>